<comment type="caution">
    <text evidence="1">The sequence shown here is derived from an EMBL/GenBank/DDBJ whole genome shotgun (WGS) entry which is preliminary data.</text>
</comment>
<evidence type="ECO:0000313" key="1">
    <source>
        <dbReference type="EMBL" id="MDI2595565.1"/>
    </source>
</evidence>
<organism evidence="1 2">
    <name type="scientific">Pseudomonas fungipugnans</name>
    <dbReference type="NCBI Taxonomy" id="3024217"/>
    <lineage>
        <taxon>Bacteria</taxon>
        <taxon>Pseudomonadati</taxon>
        <taxon>Pseudomonadota</taxon>
        <taxon>Gammaproteobacteria</taxon>
        <taxon>Pseudomonadales</taxon>
        <taxon>Pseudomonadaceae</taxon>
        <taxon>Pseudomonas</taxon>
    </lineage>
</organism>
<evidence type="ECO:0000313" key="2">
    <source>
        <dbReference type="Proteomes" id="UP001159100"/>
    </source>
</evidence>
<reference evidence="1 2" key="1">
    <citation type="submission" date="2023-02" db="EMBL/GenBank/DDBJ databases">
        <title>Pseudomonas chrutzelriedensis sp. nov., a potently antifungal strain isolated from moss.</title>
        <authorList>
            <person name="Schnyder A."/>
            <person name="Kalawong R."/>
            <person name="Eberl L."/>
            <person name="Agnoli K."/>
        </authorList>
    </citation>
    <scope>NUCLEOTIDE SEQUENCE [LARGE SCALE GENOMIC DNA]</scope>
    <source>
        <strain evidence="1 2">681</strain>
    </source>
</reference>
<keyword evidence="2" id="KW-1185">Reference proteome</keyword>
<name>A0ABT6QXD1_9PSED</name>
<accession>A0ABT6QXD1</accession>
<dbReference type="RefSeq" id="WP_282317430.1">
    <property type="nucleotide sequence ID" value="NZ_JARBWL010000002.1"/>
</dbReference>
<dbReference type="EMBL" id="JARBWL010000002">
    <property type="protein sequence ID" value="MDI2595565.1"/>
    <property type="molecule type" value="Genomic_DNA"/>
</dbReference>
<protein>
    <submittedName>
        <fullName evidence="1">Uncharacterized protein</fullName>
    </submittedName>
</protein>
<sequence length="110" mass="13091">MFEAVDVKQEVVNLPGQQLLTFGNSIINLDDVSEILRDPQAPNYKIVFIFKNGREREYSYDTRAEHSWALRWLDHCIEKNLLRLELTSECFAKWDRYRVDEVNLLSKQRT</sequence>
<proteinExistence type="predicted"/>
<gene>
    <name evidence="1" type="ORF">POF45_29680</name>
</gene>
<dbReference type="Proteomes" id="UP001159100">
    <property type="component" value="Unassembled WGS sequence"/>
</dbReference>